<dbReference type="InterPro" id="IPR041641">
    <property type="entry name" value="CALCOCO1/2_Zn_UBZ1"/>
</dbReference>
<dbReference type="Gene3D" id="6.20.250.40">
    <property type="match status" value="1"/>
</dbReference>
<dbReference type="EMBL" id="HACA01021972">
    <property type="protein sequence ID" value="CDW39333.1"/>
    <property type="molecule type" value="Transcribed_RNA"/>
</dbReference>
<evidence type="ECO:0000259" key="6">
    <source>
        <dbReference type="Pfam" id="PF18112"/>
    </source>
</evidence>
<keyword evidence="2" id="KW-0863">Zinc-finger</keyword>
<keyword evidence="1" id="KW-0479">Metal-binding</keyword>
<keyword evidence="4 5" id="KW-0175">Coiled coil</keyword>
<evidence type="ECO:0000256" key="1">
    <source>
        <dbReference type="ARBA" id="ARBA00022723"/>
    </source>
</evidence>
<protein>
    <recommendedName>
        <fullName evidence="6">UBZ1-type domain-containing protein</fullName>
    </recommendedName>
</protein>
<dbReference type="GO" id="GO:0008270">
    <property type="term" value="F:zinc ion binding"/>
    <property type="evidence" value="ECO:0007669"/>
    <property type="project" value="UniProtKB-KW"/>
</dbReference>
<feature type="coiled-coil region" evidence="5">
    <location>
        <begin position="14"/>
        <end position="90"/>
    </location>
</feature>
<evidence type="ECO:0000256" key="3">
    <source>
        <dbReference type="ARBA" id="ARBA00022833"/>
    </source>
</evidence>
<evidence type="ECO:0000256" key="5">
    <source>
        <dbReference type="SAM" id="Coils"/>
    </source>
</evidence>
<feature type="domain" description="UBZ1-type" evidence="6">
    <location>
        <begin position="124"/>
        <end position="151"/>
    </location>
</feature>
<reference evidence="7" key="1">
    <citation type="submission" date="2014-05" db="EMBL/GenBank/DDBJ databases">
        <authorList>
            <person name="Chronopoulou M."/>
        </authorList>
    </citation>
    <scope>NUCLEOTIDE SEQUENCE</scope>
    <source>
        <tissue evidence="7">Whole organism</tissue>
    </source>
</reference>
<organism evidence="7">
    <name type="scientific">Lepeophtheirus salmonis</name>
    <name type="common">Salmon louse</name>
    <name type="synonym">Caligus salmonis</name>
    <dbReference type="NCBI Taxonomy" id="72036"/>
    <lineage>
        <taxon>Eukaryota</taxon>
        <taxon>Metazoa</taxon>
        <taxon>Ecdysozoa</taxon>
        <taxon>Arthropoda</taxon>
        <taxon>Crustacea</taxon>
        <taxon>Multicrustacea</taxon>
        <taxon>Hexanauplia</taxon>
        <taxon>Copepoda</taxon>
        <taxon>Siphonostomatoida</taxon>
        <taxon>Caligidae</taxon>
        <taxon>Lepeophtheirus</taxon>
    </lineage>
</organism>
<sequence length="168" mass="19708">MMSGSSRVRLESTRISLEEKCSAQEKRIEELEKENASLVHSRREVYEEVKDLHAGNIALRERNLKLGRELARLSKENIRLEKDLGSLESGEDWNAIKEELLLQRRLLYNRFLPFIKNSLPHLDRTCPMCEYNFSPSTTSQMEFEAHVIQHFPYENEEVFYDTGHSFSS</sequence>
<keyword evidence="3" id="KW-0862">Zinc</keyword>
<accession>A0A0K2UM33</accession>
<dbReference type="OrthoDB" id="10381292at2759"/>
<proteinExistence type="predicted"/>
<dbReference type="AlphaFoldDB" id="A0A0K2UM33"/>
<name>A0A0K2UM33_LEPSM</name>
<evidence type="ECO:0000256" key="2">
    <source>
        <dbReference type="ARBA" id="ARBA00022771"/>
    </source>
</evidence>
<dbReference type="Pfam" id="PF18112">
    <property type="entry name" value="Zn-C2H2_12"/>
    <property type="match status" value="1"/>
</dbReference>
<evidence type="ECO:0000313" key="7">
    <source>
        <dbReference type="EMBL" id="CDW39333.1"/>
    </source>
</evidence>
<evidence type="ECO:0000256" key="4">
    <source>
        <dbReference type="ARBA" id="ARBA00023054"/>
    </source>
</evidence>